<keyword evidence="1" id="KW-0732">Signal</keyword>
<dbReference type="EMBL" id="PNRE01000007">
    <property type="protein sequence ID" value="PMR71925.1"/>
    <property type="molecule type" value="Genomic_DNA"/>
</dbReference>
<dbReference type="InterPro" id="IPR018389">
    <property type="entry name" value="DctP_fam"/>
</dbReference>
<gene>
    <name evidence="2" type="ORF">C1H66_00895</name>
</gene>
<dbReference type="NCBIfam" id="NF037995">
    <property type="entry name" value="TRAP_S1"/>
    <property type="match status" value="1"/>
</dbReference>
<dbReference type="PANTHER" id="PTHR33376:SF4">
    <property type="entry name" value="SIALIC ACID-BINDING PERIPLASMIC PROTEIN SIAP"/>
    <property type="match status" value="1"/>
</dbReference>
<evidence type="ECO:0000313" key="3">
    <source>
        <dbReference type="Proteomes" id="UP000235346"/>
    </source>
</evidence>
<dbReference type="Gene3D" id="3.40.190.170">
    <property type="entry name" value="Bacterial extracellular solute-binding protein, family 7"/>
    <property type="match status" value="1"/>
</dbReference>
<evidence type="ECO:0000256" key="1">
    <source>
        <dbReference type="ARBA" id="ARBA00022729"/>
    </source>
</evidence>
<proteinExistence type="predicted"/>
<dbReference type="InterPro" id="IPR038404">
    <property type="entry name" value="TRAP_DctP_sf"/>
</dbReference>
<dbReference type="PANTHER" id="PTHR33376">
    <property type="match status" value="1"/>
</dbReference>
<evidence type="ECO:0000313" key="2">
    <source>
        <dbReference type="EMBL" id="PMR71925.1"/>
    </source>
</evidence>
<sequence length="335" mass="37193">MGIGGAVQAAEINLRVVGNYSGNRIHVEEVERPFFEALDAREDMRVTYNTMDSIGVDAADALRRVRSGTFDVMSVQIGMASRDDPFFEGIDLAGVSQNLDEQRAAVDAIRERFDERLQERFNAKLMTLWPFGPQMLYCNAEIGGVDDLDGKRVRVFTPSMSRLVEGLGATPVTLQFSEVYMALQRGVADCAVTAPTAGNNGKWPEVTSHFMPLPLSYSVQGHFMNLDTWNRLDEAQQQELTAAFAEMEEQMWRVAYEVNDDAIACNTGQPECEQHTAYDMTLVELNGDSGALIREVTDRAVLPVWAESCEQQYDGCGEIWNQTVGASAGYTIQSR</sequence>
<accession>A0A2N7TUS7</accession>
<reference evidence="2 3" key="1">
    <citation type="submission" date="2018-01" db="EMBL/GenBank/DDBJ databases">
        <title>Halomonas endophytica sp. nov., isolated from storage liquid in the stems of Populus euphratica.</title>
        <authorList>
            <person name="Chen C."/>
        </authorList>
    </citation>
    <scope>NUCLEOTIDE SEQUENCE [LARGE SCALE GENOMIC DNA]</scope>
    <source>
        <strain evidence="2 3">DSM 26881</strain>
    </source>
</reference>
<dbReference type="OrthoDB" id="9177965at2"/>
<organism evidence="2 3">
    <name type="scientific">Halomonas heilongjiangensis</name>
    <dbReference type="NCBI Taxonomy" id="1387883"/>
    <lineage>
        <taxon>Bacteria</taxon>
        <taxon>Pseudomonadati</taxon>
        <taxon>Pseudomonadota</taxon>
        <taxon>Gammaproteobacteria</taxon>
        <taxon>Oceanospirillales</taxon>
        <taxon>Halomonadaceae</taxon>
        <taxon>Halomonas</taxon>
    </lineage>
</organism>
<name>A0A2N7TUS7_9GAMM</name>
<comment type="caution">
    <text evidence="2">The sequence shown here is derived from an EMBL/GenBank/DDBJ whole genome shotgun (WGS) entry which is preliminary data.</text>
</comment>
<keyword evidence="3" id="KW-1185">Reference proteome</keyword>
<dbReference type="GO" id="GO:0055085">
    <property type="term" value="P:transmembrane transport"/>
    <property type="evidence" value="ECO:0007669"/>
    <property type="project" value="InterPro"/>
</dbReference>
<dbReference type="CDD" id="cd13602">
    <property type="entry name" value="PBP2_TRAP_BpDctp6_7"/>
    <property type="match status" value="1"/>
</dbReference>
<protein>
    <submittedName>
        <fullName evidence="2">ABC transporter substrate-binding protein</fullName>
    </submittedName>
</protein>
<dbReference type="Proteomes" id="UP000235346">
    <property type="component" value="Unassembled WGS sequence"/>
</dbReference>
<dbReference type="AlphaFoldDB" id="A0A2N7TUS7"/>
<dbReference type="Pfam" id="PF03480">
    <property type="entry name" value="DctP"/>
    <property type="match status" value="1"/>
</dbReference>